<organism evidence="3 4">
    <name type="scientific">Agarivorans aestuarii</name>
    <dbReference type="NCBI Taxonomy" id="1563703"/>
    <lineage>
        <taxon>Bacteria</taxon>
        <taxon>Pseudomonadati</taxon>
        <taxon>Pseudomonadota</taxon>
        <taxon>Gammaproteobacteria</taxon>
        <taxon>Alteromonadales</taxon>
        <taxon>Alteromonadaceae</taxon>
        <taxon>Agarivorans</taxon>
    </lineage>
</organism>
<evidence type="ECO:0000256" key="1">
    <source>
        <dbReference type="PROSITE-ProRule" id="PRU00464"/>
    </source>
</evidence>
<accession>A0ABU7G9N6</accession>
<comment type="caution">
    <text evidence="3">The sequence shown here is derived from an EMBL/GenBank/DDBJ whole genome shotgun (WGS) entry which is preliminary data.</text>
</comment>
<evidence type="ECO:0000313" key="3">
    <source>
        <dbReference type="EMBL" id="MEE1676108.1"/>
    </source>
</evidence>
<dbReference type="Pfam" id="PF01230">
    <property type="entry name" value="HIT"/>
    <property type="match status" value="1"/>
</dbReference>
<dbReference type="PROSITE" id="PS51084">
    <property type="entry name" value="HIT_2"/>
    <property type="match status" value="1"/>
</dbReference>
<evidence type="ECO:0000313" key="4">
    <source>
        <dbReference type="Proteomes" id="UP001310248"/>
    </source>
</evidence>
<dbReference type="InterPro" id="IPR011146">
    <property type="entry name" value="HIT-like"/>
</dbReference>
<sequence length="144" mass="16877">MSEFNLHPQLKKDGIWLGDFELSRVLLINDSQFPWLVLVPMQNDIGDIYQLDSCQQAQFWRESKRLSEAVMALYKGDKLNLAAIGNMVPQLHVHHIVRFHDDALWPQPIWGKLAAKPYSEQQKQQQIAQLQQALQPYWQHVVEY</sequence>
<dbReference type="SUPFAM" id="SSF54197">
    <property type="entry name" value="HIT-like"/>
    <property type="match status" value="1"/>
</dbReference>
<dbReference type="Proteomes" id="UP001310248">
    <property type="component" value="Unassembled WGS sequence"/>
</dbReference>
<dbReference type="Gene3D" id="3.30.428.10">
    <property type="entry name" value="HIT-like"/>
    <property type="match status" value="1"/>
</dbReference>
<dbReference type="PIRSF" id="PIRSF000714">
    <property type="entry name" value="HIT"/>
    <property type="match status" value="1"/>
</dbReference>
<dbReference type="EMBL" id="JAYDYW010000017">
    <property type="protein sequence ID" value="MEE1676108.1"/>
    <property type="molecule type" value="Genomic_DNA"/>
</dbReference>
<keyword evidence="4" id="KW-1185">Reference proteome</keyword>
<feature type="domain" description="HIT" evidence="2">
    <location>
        <begin position="36"/>
        <end position="105"/>
    </location>
</feature>
<gene>
    <name evidence="3" type="ORF">SNR37_001435</name>
</gene>
<comment type="caution">
    <text evidence="1">Lacks conserved residue(s) required for the propagation of feature annotation.</text>
</comment>
<dbReference type="InterPro" id="IPR026026">
    <property type="entry name" value="HIT_Hint"/>
</dbReference>
<evidence type="ECO:0000259" key="2">
    <source>
        <dbReference type="PROSITE" id="PS51084"/>
    </source>
</evidence>
<protein>
    <submittedName>
        <fullName evidence="3">HIT domain-containing protein</fullName>
    </submittedName>
</protein>
<reference evidence="3 4" key="2">
    <citation type="submission" date="2023-12" db="EMBL/GenBank/DDBJ databases">
        <authorList>
            <consortium name="Cladostephus spongiosus"/>
            <person name="Lorente B."/>
            <person name="Cabral C."/>
            <person name="Frias J."/>
            <person name="Faria J."/>
            <person name="Toubarro D."/>
        </authorList>
    </citation>
    <scope>NUCLEOTIDE SEQUENCE [LARGE SCALE GENOMIC DNA]</scope>
    <source>
        <strain evidence="3 4">ZMCS4</strain>
    </source>
</reference>
<dbReference type="RefSeq" id="WP_163134262.1">
    <property type="nucleotide sequence ID" value="NZ_JAYDYW010000017.1"/>
</dbReference>
<proteinExistence type="predicted"/>
<name>A0ABU7G9N6_9ALTE</name>
<dbReference type="InterPro" id="IPR036265">
    <property type="entry name" value="HIT-like_sf"/>
</dbReference>
<reference evidence="4" key="1">
    <citation type="submission" date="2023-07" db="EMBL/GenBank/DDBJ databases">
        <title>Draft genome sequence of Agarivorans aestuarii strain ZMCS4, a CAZymes producing bacteria isolated from the marine brown algae Clodostephus spongiosus.</title>
        <authorList>
            <person name="Lorente B."/>
            <person name="Cabral C."/>
            <person name="Frias J."/>
            <person name="Faria J."/>
            <person name="Toubarro D."/>
        </authorList>
    </citation>
    <scope>NUCLEOTIDE SEQUENCE [LARGE SCALE GENOMIC DNA]</scope>
    <source>
        <strain evidence="4">ZMCS4</strain>
    </source>
</reference>